<accession>A0ABT8KYP8</accession>
<evidence type="ECO:0000256" key="3">
    <source>
        <dbReference type="ARBA" id="ARBA00022737"/>
    </source>
</evidence>
<dbReference type="Proteomes" id="UP001172083">
    <property type="component" value="Unassembled WGS sequence"/>
</dbReference>
<dbReference type="EMBL" id="JAUJEB010000001">
    <property type="protein sequence ID" value="MDN5210563.1"/>
    <property type="molecule type" value="Genomic_DNA"/>
</dbReference>
<keyword evidence="2" id="KW-0963">Cytoplasm</keyword>
<proteinExistence type="inferred from homology"/>
<evidence type="ECO:0000313" key="9">
    <source>
        <dbReference type="Proteomes" id="UP001172083"/>
    </source>
</evidence>
<feature type="repeat" description="TPR" evidence="6">
    <location>
        <begin position="91"/>
        <end position="124"/>
    </location>
</feature>
<dbReference type="PROSITE" id="PS50005">
    <property type="entry name" value="TPR"/>
    <property type="match status" value="3"/>
</dbReference>
<dbReference type="PANTHER" id="PTHR46630:SF1">
    <property type="entry name" value="TETRATRICOPEPTIDE REPEAT PROTEIN 29"/>
    <property type="match status" value="1"/>
</dbReference>
<comment type="similarity">
    <text evidence="5">Belongs to the Rap family.</text>
</comment>
<protein>
    <submittedName>
        <fullName evidence="8">Tetratricopeptide repeat protein</fullName>
    </submittedName>
</protein>
<dbReference type="SMART" id="SM00028">
    <property type="entry name" value="TPR"/>
    <property type="match status" value="5"/>
</dbReference>
<dbReference type="RefSeq" id="WP_346755906.1">
    <property type="nucleotide sequence ID" value="NZ_JAUJEB010000001.1"/>
</dbReference>
<evidence type="ECO:0000313" key="8">
    <source>
        <dbReference type="EMBL" id="MDN5210563.1"/>
    </source>
</evidence>
<keyword evidence="3" id="KW-0677">Repeat</keyword>
<feature type="repeat" description="TPR" evidence="6">
    <location>
        <begin position="171"/>
        <end position="204"/>
    </location>
</feature>
<evidence type="ECO:0000256" key="7">
    <source>
        <dbReference type="SAM" id="Phobius"/>
    </source>
</evidence>
<keyword evidence="7" id="KW-0812">Transmembrane</keyword>
<comment type="subcellular location">
    <subcellularLocation>
        <location evidence="1">Cytoplasm</location>
    </subcellularLocation>
</comment>
<keyword evidence="7" id="KW-0472">Membrane</keyword>
<dbReference type="InterPro" id="IPR051476">
    <property type="entry name" value="Bac_ResReg_Asp_Phosphatase"/>
</dbReference>
<feature type="repeat" description="TPR" evidence="6">
    <location>
        <begin position="212"/>
        <end position="245"/>
    </location>
</feature>
<keyword evidence="7" id="KW-1133">Transmembrane helix</keyword>
<organism evidence="8 9">
    <name type="scientific">Agaribacillus aureus</name>
    <dbReference type="NCBI Taxonomy" id="3051825"/>
    <lineage>
        <taxon>Bacteria</taxon>
        <taxon>Pseudomonadati</taxon>
        <taxon>Bacteroidota</taxon>
        <taxon>Cytophagia</taxon>
        <taxon>Cytophagales</taxon>
        <taxon>Splendidivirgaceae</taxon>
        <taxon>Agaribacillus</taxon>
    </lineage>
</organism>
<dbReference type="InterPro" id="IPR019734">
    <property type="entry name" value="TPR_rpt"/>
</dbReference>
<gene>
    <name evidence="8" type="ORF">QQ020_00850</name>
</gene>
<evidence type="ECO:0000256" key="1">
    <source>
        <dbReference type="ARBA" id="ARBA00004496"/>
    </source>
</evidence>
<keyword evidence="4 6" id="KW-0802">TPR repeat</keyword>
<name>A0ABT8KYP8_9BACT</name>
<evidence type="ECO:0000256" key="2">
    <source>
        <dbReference type="ARBA" id="ARBA00022490"/>
    </source>
</evidence>
<comment type="caution">
    <text evidence="8">The sequence shown here is derived from an EMBL/GenBank/DDBJ whole genome shotgun (WGS) entry which is preliminary data.</text>
</comment>
<dbReference type="SUPFAM" id="SSF48452">
    <property type="entry name" value="TPR-like"/>
    <property type="match status" value="1"/>
</dbReference>
<keyword evidence="9" id="KW-1185">Reference proteome</keyword>
<dbReference type="PANTHER" id="PTHR46630">
    <property type="entry name" value="TETRATRICOPEPTIDE REPEAT PROTEIN 29"/>
    <property type="match status" value="1"/>
</dbReference>
<dbReference type="Gene3D" id="1.25.40.10">
    <property type="entry name" value="Tetratricopeptide repeat domain"/>
    <property type="match status" value="2"/>
</dbReference>
<evidence type="ECO:0000256" key="4">
    <source>
        <dbReference type="ARBA" id="ARBA00022803"/>
    </source>
</evidence>
<dbReference type="InterPro" id="IPR011990">
    <property type="entry name" value="TPR-like_helical_dom_sf"/>
</dbReference>
<evidence type="ECO:0000256" key="6">
    <source>
        <dbReference type="PROSITE-ProRule" id="PRU00339"/>
    </source>
</evidence>
<evidence type="ECO:0000256" key="5">
    <source>
        <dbReference type="ARBA" id="ARBA00038253"/>
    </source>
</evidence>
<feature type="transmembrane region" description="Helical" evidence="7">
    <location>
        <begin position="365"/>
        <end position="386"/>
    </location>
</feature>
<sequence>METTYDDEERLKLLWKITRKTYQISEYDTTLYFAGVQERLAEKSKNQKMFANATWAKAMVYRKKDNLRITIKYLIEALDLYEELKDKRKVPIALYNIGKIFFDINDIENALFYLRQALKENRKSKNGIFSAAIHYEIARCLIEVADYKESLFNLRQCIKINDLKINPGLTSKAHNYLGVNYYKLKDYDRAIIEYERSRELAVGLKDYNLKSAISHNNIGEVYIEKEDYQRARMYYEKALVLKRELDNKELLAGTLINLAKLDLLENKPSPAIAHLEGIVQILDKNRISKNLKEASLLLNQAYKSKQNLTAGDLQKIIDLNEQYARLINELKEAEFQQSILSTILKNELRSEAVYLGEKVDKVRHFSLWLACFCLLVIIGFLILLYYQKQKFKLFVSQMWQDIKDI</sequence>
<reference evidence="8" key="1">
    <citation type="submission" date="2023-06" db="EMBL/GenBank/DDBJ databases">
        <title>Genomic of Agaribacillus aureum.</title>
        <authorList>
            <person name="Wang G."/>
        </authorList>
    </citation>
    <scope>NUCLEOTIDE SEQUENCE</scope>
    <source>
        <strain evidence="8">BMA12</strain>
    </source>
</reference>
<dbReference type="Pfam" id="PF13424">
    <property type="entry name" value="TPR_12"/>
    <property type="match status" value="2"/>
</dbReference>